<dbReference type="Pfam" id="PF00100">
    <property type="entry name" value="Zona_pellucida"/>
    <property type="match status" value="1"/>
</dbReference>
<dbReference type="Pfam" id="PF23344">
    <property type="entry name" value="ZP-N"/>
    <property type="match status" value="1"/>
</dbReference>
<dbReference type="Proteomes" id="UP000316079">
    <property type="component" value="Unassembled WGS sequence"/>
</dbReference>
<keyword evidence="4 14" id="KW-1003">Cell membrane</keyword>
<keyword evidence="12 14" id="KW-1015">Disulfide bond</keyword>
<evidence type="ECO:0000256" key="13">
    <source>
        <dbReference type="ARBA" id="ARBA00023180"/>
    </source>
</evidence>
<evidence type="ECO:0000259" key="15">
    <source>
        <dbReference type="PROSITE" id="PS51034"/>
    </source>
</evidence>
<keyword evidence="17" id="KW-1185">Reference proteome</keyword>
<evidence type="ECO:0000256" key="6">
    <source>
        <dbReference type="ARBA" id="ARBA00022530"/>
    </source>
</evidence>
<dbReference type="PANTHER" id="PTHR11576:SF2">
    <property type="entry name" value="ZONA PELLUCIDA SPERM-BINDING PROTEIN 3"/>
    <property type="match status" value="1"/>
</dbReference>
<name>A0A553R9V4_9TELE</name>
<dbReference type="GO" id="GO:0032190">
    <property type="term" value="F:acrosin binding"/>
    <property type="evidence" value="ECO:0007669"/>
    <property type="project" value="TreeGrafter"/>
</dbReference>
<dbReference type="SMART" id="SM00241">
    <property type="entry name" value="ZP"/>
    <property type="match status" value="1"/>
</dbReference>
<dbReference type="GO" id="GO:0007339">
    <property type="term" value="P:binding of sperm to zona pellucida"/>
    <property type="evidence" value="ECO:0007669"/>
    <property type="project" value="UniProtKB-UniRule"/>
</dbReference>
<accession>A0A553R9V4</accession>
<comment type="PTM">
    <text evidence="14">Proteolytically cleaved before the transmembrane segment to yield the secreted ectodomain incorporated in the zona pellucida.</text>
</comment>
<evidence type="ECO:0000256" key="5">
    <source>
        <dbReference type="ARBA" id="ARBA00022525"/>
    </source>
</evidence>
<evidence type="ECO:0000256" key="7">
    <source>
        <dbReference type="ARBA" id="ARBA00022685"/>
    </source>
</evidence>
<evidence type="ECO:0000256" key="11">
    <source>
        <dbReference type="ARBA" id="ARBA00023136"/>
    </source>
</evidence>
<dbReference type="AlphaFoldDB" id="A0A553R9V4"/>
<reference evidence="16 17" key="1">
    <citation type="journal article" date="2019" name="Sci. Data">
        <title>Hybrid genome assembly and annotation of Danionella translucida.</title>
        <authorList>
            <person name="Kadobianskyi M."/>
            <person name="Schulze L."/>
            <person name="Schuelke M."/>
            <person name="Judkewitz B."/>
        </authorList>
    </citation>
    <scope>NUCLEOTIDE SEQUENCE [LARGE SCALE GENOMIC DNA]</scope>
    <source>
        <strain evidence="16 17">Bolton</strain>
    </source>
</reference>
<keyword evidence="13" id="KW-0325">Glycoprotein</keyword>
<dbReference type="InterPro" id="IPR055356">
    <property type="entry name" value="ZP-N"/>
</dbReference>
<keyword evidence="9 14" id="KW-0732">Signal</keyword>
<dbReference type="GO" id="GO:0035805">
    <property type="term" value="C:egg coat"/>
    <property type="evidence" value="ECO:0007669"/>
    <property type="project" value="UniProtKB-SubCell"/>
</dbReference>
<dbReference type="GO" id="GO:0035804">
    <property type="term" value="F:structural constituent of egg coat"/>
    <property type="evidence" value="ECO:0007669"/>
    <property type="project" value="UniProtKB-UniRule"/>
</dbReference>
<comment type="subcellular location">
    <subcellularLocation>
        <location evidence="1">Secreted</location>
        <location evidence="1">Extracellular space</location>
        <location evidence="1">Extracellular matrix</location>
    </subcellularLocation>
    <subcellularLocation>
        <location evidence="14">Zona pellucida</location>
    </subcellularLocation>
    <subcellularLocation>
        <location evidence="14">Cell membrane</location>
        <topology evidence="14">Single-pass type I membrane protein</topology>
    </subcellularLocation>
</comment>
<dbReference type="InterPro" id="IPR055355">
    <property type="entry name" value="ZP-C"/>
</dbReference>
<keyword evidence="11" id="KW-0472">Membrane</keyword>
<dbReference type="EMBL" id="SRMA01025122">
    <property type="protein sequence ID" value="TRY98971.1"/>
    <property type="molecule type" value="Genomic_DNA"/>
</dbReference>
<comment type="caution">
    <text evidence="16">The sequence shown here is derived from an EMBL/GenBank/DDBJ whole genome shotgun (WGS) entry which is preliminary data.</text>
</comment>
<evidence type="ECO:0000256" key="8">
    <source>
        <dbReference type="ARBA" id="ARBA00022692"/>
    </source>
</evidence>
<comment type="function">
    <text evidence="14">Component of the zona pellucida, an extracellular matrix surrounding oocytes which mediates sperm binding, induction of the acrosome reaction and prevents post-fertilization polyspermy. The zona pellucida is composed of 3 to 4 glycoproteins, ZP1, ZP2, ZP3, and ZP4. ZP3 is essential for sperm binding and zona matrix formation.</text>
</comment>
<sequence length="389" mass="43400">HSSPVFTPLYFPHQFPGETPFSTNYGRPAQDVSGVQAKEMMGSPLTSLKWKFPIVLEDPQRPEIPFEIHYPLPSDSVAALCGENSIYVEVKEDFFGTGKPLMSSGFSLGGCAPTGEDPLANVLAFEYDLHDCASTSVMTDRELVYLFSLIYTPQEATHNRPIVRSRAAIVGIECHYPRAWNVSSGSMLSSWIPYASTSIAEDLLVFSLRLMTDDWRFERTSNQYFLGDFMNFEAAVVTYHHIPLRIFIDQCVATSVPGFHAVPGYSFIENKGCLVDARLTGSGSMFMPRTEMDKLQFRLESFRFQEDTSETVYITCVLKVAAVYSSTSVENKACSFTDNRWVSADEDDRVCGCCESTCVATRASDPFSKAQRWDTATIGPISVKNFAQM</sequence>
<dbReference type="InterPro" id="IPR042235">
    <property type="entry name" value="ZP-C_dom"/>
</dbReference>
<organism evidence="16 17">
    <name type="scientific">Danionella cerebrum</name>
    <dbReference type="NCBI Taxonomy" id="2873325"/>
    <lineage>
        <taxon>Eukaryota</taxon>
        <taxon>Metazoa</taxon>
        <taxon>Chordata</taxon>
        <taxon>Craniata</taxon>
        <taxon>Vertebrata</taxon>
        <taxon>Euteleostomi</taxon>
        <taxon>Actinopterygii</taxon>
        <taxon>Neopterygii</taxon>
        <taxon>Teleostei</taxon>
        <taxon>Ostariophysi</taxon>
        <taxon>Cypriniformes</taxon>
        <taxon>Danionidae</taxon>
        <taxon>Danioninae</taxon>
        <taxon>Danionella</taxon>
    </lineage>
</organism>
<evidence type="ECO:0000256" key="9">
    <source>
        <dbReference type="ARBA" id="ARBA00022729"/>
    </source>
</evidence>
<dbReference type="FunFam" id="2.60.40.4100:FF:000002">
    <property type="entry name" value="Zona pellucida sperm-binding protein 3"/>
    <property type="match status" value="1"/>
</dbReference>
<feature type="non-terminal residue" evidence="16">
    <location>
        <position position="1"/>
    </location>
</feature>
<dbReference type="FunFam" id="2.60.40.3210:FF:000001">
    <property type="entry name" value="Zona pellucida sperm-binding protein 3"/>
    <property type="match status" value="1"/>
</dbReference>
<evidence type="ECO:0000256" key="14">
    <source>
        <dbReference type="RuleBase" id="RU367066"/>
    </source>
</evidence>
<evidence type="ECO:0000256" key="4">
    <source>
        <dbReference type="ARBA" id="ARBA00022475"/>
    </source>
</evidence>
<dbReference type="GO" id="GO:0005886">
    <property type="term" value="C:plasma membrane"/>
    <property type="evidence" value="ECO:0007669"/>
    <property type="project" value="UniProtKB-SubCell"/>
</dbReference>
<evidence type="ECO:0000256" key="3">
    <source>
        <dbReference type="ARBA" id="ARBA00017980"/>
    </source>
</evidence>
<evidence type="ECO:0000256" key="12">
    <source>
        <dbReference type="ARBA" id="ARBA00023157"/>
    </source>
</evidence>
<comment type="domain">
    <text evidence="14">The ZP domain is involved in the polymerization of the ZP proteins to form the zona pellucida.</text>
</comment>
<keyword evidence="5 14" id="KW-0964">Secreted</keyword>
<dbReference type="PANTHER" id="PTHR11576">
    <property type="entry name" value="ZONA PELLUCIDA SPERM-BINDING PROTEIN 3"/>
    <property type="match status" value="1"/>
</dbReference>
<keyword evidence="6 14" id="KW-0272">Extracellular matrix</keyword>
<protein>
    <recommendedName>
        <fullName evidence="3 14">Zona pellucida sperm-binding protein 3</fullName>
    </recommendedName>
</protein>
<dbReference type="OrthoDB" id="8880842at2759"/>
<dbReference type="PROSITE" id="PS51034">
    <property type="entry name" value="ZP_2"/>
    <property type="match status" value="1"/>
</dbReference>
<evidence type="ECO:0000256" key="1">
    <source>
        <dbReference type="ARBA" id="ARBA00004498"/>
    </source>
</evidence>
<evidence type="ECO:0000256" key="10">
    <source>
        <dbReference type="ARBA" id="ARBA00022989"/>
    </source>
</evidence>
<keyword evidence="8" id="KW-0812">Transmembrane</keyword>
<dbReference type="GO" id="GO:0035803">
    <property type="term" value="P:egg coat formation"/>
    <property type="evidence" value="ECO:0007669"/>
    <property type="project" value="UniProtKB-UniRule"/>
</dbReference>
<dbReference type="Gene3D" id="2.60.40.4100">
    <property type="entry name" value="Zona pellucida, ZP-C domain"/>
    <property type="match status" value="1"/>
</dbReference>
<dbReference type="InterPro" id="IPR001507">
    <property type="entry name" value="ZP_dom"/>
</dbReference>
<gene>
    <name evidence="16" type="ORF">DNTS_001237</name>
</gene>
<keyword evidence="7 14" id="KW-0165">Cleavage on pair of basic residues</keyword>
<dbReference type="STRING" id="623744.A0A553R9V4"/>
<dbReference type="Gene3D" id="2.60.40.3210">
    <property type="entry name" value="Zona pellucida, ZP-N domain"/>
    <property type="match status" value="1"/>
</dbReference>
<keyword evidence="10" id="KW-1133">Transmembrane helix</keyword>
<proteinExistence type="inferred from homology"/>
<evidence type="ECO:0000313" key="16">
    <source>
        <dbReference type="EMBL" id="TRY98971.1"/>
    </source>
</evidence>
<dbReference type="GO" id="GO:2000344">
    <property type="term" value="P:positive regulation of acrosome reaction"/>
    <property type="evidence" value="ECO:0007669"/>
    <property type="project" value="UniProtKB-UniRule"/>
</dbReference>
<evidence type="ECO:0000313" key="17">
    <source>
        <dbReference type="Proteomes" id="UP000316079"/>
    </source>
</evidence>
<comment type="similarity">
    <text evidence="2 14">Belongs to the ZP domain family. ZPC subfamily.</text>
</comment>
<feature type="domain" description="ZP" evidence="15">
    <location>
        <begin position="80"/>
        <end position="341"/>
    </location>
</feature>
<evidence type="ECO:0000256" key="2">
    <source>
        <dbReference type="ARBA" id="ARBA00006735"/>
    </source>
</evidence>